<feature type="region of interest" description="Disordered" evidence="1">
    <location>
        <begin position="76"/>
        <end position="99"/>
    </location>
</feature>
<evidence type="ECO:0000313" key="2">
    <source>
        <dbReference type="EMBL" id="MDT0619952.1"/>
    </source>
</evidence>
<proteinExistence type="predicted"/>
<dbReference type="EMBL" id="JAVRHY010000029">
    <property type="protein sequence ID" value="MDT0619952.1"/>
    <property type="molecule type" value="Genomic_DNA"/>
</dbReference>
<name>A0ABU3BDH9_9GAMM</name>
<sequence length="99" mass="10378">MHKTRLCEIAEAMWLSDGRDVAGASTGERAAAALLAGRPDWAGYTTPDGRVDVIAIIDRLDGYWLGLVRSLYADFTPPGQPSDELGPPAAGGQDPGHGS</sequence>
<evidence type="ECO:0000313" key="3">
    <source>
        <dbReference type="Proteomes" id="UP001259982"/>
    </source>
</evidence>
<protein>
    <submittedName>
        <fullName evidence="2">Uncharacterized protein</fullName>
    </submittedName>
</protein>
<keyword evidence="3" id="KW-1185">Reference proteome</keyword>
<accession>A0ABU3BDH9</accession>
<gene>
    <name evidence="2" type="ORF">RM531_15900</name>
</gene>
<comment type="caution">
    <text evidence="2">The sequence shown here is derived from an EMBL/GenBank/DDBJ whole genome shotgun (WGS) entry which is preliminary data.</text>
</comment>
<evidence type="ECO:0000256" key="1">
    <source>
        <dbReference type="SAM" id="MobiDB-lite"/>
    </source>
</evidence>
<dbReference type="RefSeq" id="WP_311660699.1">
    <property type="nucleotide sequence ID" value="NZ_JAVRHY010000029.1"/>
</dbReference>
<dbReference type="Proteomes" id="UP001259982">
    <property type="component" value="Unassembled WGS sequence"/>
</dbReference>
<reference evidence="2 3" key="1">
    <citation type="submission" date="2023-09" db="EMBL/GenBank/DDBJ databases">
        <authorList>
            <person name="Rey-Velasco X."/>
        </authorList>
    </citation>
    <scope>NUCLEOTIDE SEQUENCE [LARGE SCALE GENOMIC DNA]</scope>
    <source>
        <strain evidence="2 3">P385</strain>
    </source>
</reference>
<organism evidence="2 3">
    <name type="scientific">Spectribacter acetivorans</name>
    <dbReference type="NCBI Taxonomy" id="3075603"/>
    <lineage>
        <taxon>Bacteria</taxon>
        <taxon>Pseudomonadati</taxon>
        <taxon>Pseudomonadota</taxon>
        <taxon>Gammaproteobacteria</taxon>
        <taxon>Salinisphaerales</taxon>
        <taxon>Salinisphaeraceae</taxon>
        <taxon>Spectribacter</taxon>
    </lineage>
</organism>